<accession>A0A8S5SUS6</accession>
<reference evidence="1" key="1">
    <citation type="journal article" date="2021" name="Proc. Natl. Acad. Sci. U.S.A.">
        <title>A Catalog of Tens of Thousands of Viruses from Human Metagenomes Reveals Hidden Associations with Chronic Diseases.</title>
        <authorList>
            <person name="Tisza M.J."/>
            <person name="Buck C.B."/>
        </authorList>
    </citation>
    <scope>NUCLEOTIDE SEQUENCE</scope>
    <source>
        <strain evidence="1">CtKwY15</strain>
    </source>
</reference>
<evidence type="ECO:0000313" key="1">
    <source>
        <dbReference type="EMBL" id="DAF54431.1"/>
    </source>
</evidence>
<sequence>MYLLIFNLLILLPCKNSYFIKFYTAKLIIYFYSTKLFNRHF</sequence>
<dbReference type="EMBL" id="BK032679">
    <property type="protein sequence ID" value="DAF54431.1"/>
    <property type="molecule type" value="Genomic_DNA"/>
</dbReference>
<proteinExistence type="predicted"/>
<organism evidence="1">
    <name type="scientific">Siphoviridae sp. ctKwY15</name>
    <dbReference type="NCBI Taxonomy" id="2827843"/>
    <lineage>
        <taxon>Viruses</taxon>
        <taxon>Duplodnaviria</taxon>
        <taxon>Heunggongvirae</taxon>
        <taxon>Uroviricota</taxon>
        <taxon>Caudoviricetes</taxon>
    </lineage>
</organism>
<protein>
    <submittedName>
        <fullName evidence="1">Uncharacterized protein</fullName>
    </submittedName>
</protein>
<name>A0A8S5SUS6_9CAUD</name>